<sequence length="89" mass="9904">DDTDVMFSSSLDLLGVRPSCYWGAYTKLWHENRALLGMVDLLKKSLADAKAEKQRSEKISHYYEAVIQDISSTVKNGEEQVPGAVLNGD</sequence>
<organism evidence="1">
    <name type="scientific">Arion vulgaris</name>
    <dbReference type="NCBI Taxonomy" id="1028688"/>
    <lineage>
        <taxon>Eukaryota</taxon>
        <taxon>Metazoa</taxon>
        <taxon>Spiralia</taxon>
        <taxon>Lophotrochozoa</taxon>
        <taxon>Mollusca</taxon>
        <taxon>Gastropoda</taxon>
        <taxon>Heterobranchia</taxon>
        <taxon>Euthyneura</taxon>
        <taxon>Panpulmonata</taxon>
        <taxon>Eupulmonata</taxon>
        <taxon>Stylommatophora</taxon>
        <taxon>Helicina</taxon>
        <taxon>Arionoidea</taxon>
        <taxon>Arionidae</taxon>
        <taxon>Arion</taxon>
    </lineage>
</organism>
<proteinExistence type="predicted"/>
<dbReference type="EMBL" id="HACG01002671">
    <property type="protein sequence ID" value="CEK49536.1"/>
    <property type="molecule type" value="Transcribed_RNA"/>
</dbReference>
<dbReference type="AlphaFoldDB" id="A0A0B6Y152"/>
<protein>
    <submittedName>
        <fullName evidence="1">Uncharacterized protein</fullName>
    </submittedName>
</protein>
<name>A0A0B6Y152_9EUPU</name>
<feature type="non-terminal residue" evidence="1">
    <location>
        <position position="1"/>
    </location>
</feature>
<reference evidence="1" key="1">
    <citation type="submission" date="2014-12" db="EMBL/GenBank/DDBJ databases">
        <title>Insight into the proteome of Arion vulgaris.</title>
        <authorList>
            <person name="Aradska J."/>
            <person name="Bulat T."/>
            <person name="Smidak R."/>
            <person name="Sarate P."/>
            <person name="Gangsoo J."/>
            <person name="Sialana F."/>
            <person name="Bilban M."/>
            <person name="Lubec G."/>
        </authorList>
    </citation>
    <scope>NUCLEOTIDE SEQUENCE</scope>
    <source>
        <tissue evidence="1">Skin</tissue>
    </source>
</reference>
<gene>
    <name evidence="1" type="primary">ORF8069</name>
</gene>
<accession>A0A0B6Y152</accession>
<evidence type="ECO:0000313" key="1">
    <source>
        <dbReference type="EMBL" id="CEK49536.1"/>
    </source>
</evidence>